<accession>A0A9P4M2N9</accession>
<feature type="region of interest" description="Disordered" evidence="1">
    <location>
        <begin position="374"/>
        <end position="403"/>
    </location>
</feature>
<dbReference type="Proteomes" id="UP000799776">
    <property type="component" value="Unassembled WGS sequence"/>
</dbReference>
<reference evidence="2" key="1">
    <citation type="journal article" date="2020" name="Stud. Mycol.">
        <title>101 Dothideomycetes genomes: a test case for predicting lifestyles and emergence of pathogens.</title>
        <authorList>
            <person name="Haridas S."/>
            <person name="Albert R."/>
            <person name="Binder M."/>
            <person name="Bloem J."/>
            <person name="Labutti K."/>
            <person name="Salamov A."/>
            <person name="Andreopoulos B."/>
            <person name="Baker S."/>
            <person name="Barry K."/>
            <person name="Bills G."/>
            <person name="Bluhm B."/>
            <person name="Cannon C."/>
            <person name="Castanera R."/>
            <person name="Culley D."/>
            <person name="Daum C."/>
            <person name="Ezra D."/>
            <person name="Gonzalez J."/>
            <person name="Henrissat B."/>
            <person name="Kuo A."/>
            <person name="Liang C."/>
            <person name="Lipzen A."/>
            <person name="Lutzoni F."/>
            <person name="Magnuson J."/>
            <person name="Mondo S."/>
            <person name="Nolan M."/>
            <person name="Ohm R."/>
            <person name="Pangilinan J."/>
            <person name="Park H.-J."/>
            <person name="Ramirez L."/>
            <person name="Alfaro M."/>
            <person name="Sun H."/>
            <person name="Tritt A."/>
            <person name="Yoshinaga Y."/>
            <person name="Zwiers L.-H."/>
            <person name="Turgeon B."/>
            <person name="Goodwin S."/>
            <person name="Spatafora J."/>
            <person name="Crous P."/>
            <person name="Grigoriev I."/>
        </authorList>
    </citation>
    <scope>NUCLEOTIDE SEQUENCE</scope>
    <source>
        <strain evidence="2">CBS 121410</strain>
    </source>
</reference>
<dbReference type="EMBL" id="ML978712">
    <property type="protein sequence ID" value="KAF2091074.1"/>
    <property type="molecule type" value="Genomic_DNA"/>
</dbReference>
<comment type="caution">
    <text evidence="2">The sequence shown here is derived from an EMBL/GenBank/DDBJ whole genome shotgun (WGS) entry which is preliminary data.</text>
</comment>
<keyword evidence="3" id="KW-1185">Reference proteome</keyword>
<evidence type="ECO:0000313" key="3">
    <source>
        <dbReference type="Proteomes" id="UP000799776"/>
    </source>
</evidence>
<protein>
    <submittedName>
        <fullName evidence="2">Uncharacterized protein</fullName>
    </submittedName>
</protein>
<dbReference type="OrthoDB" id="5327538at2759"/>
<feature type="region of interest" description="Disordered" evidence="1">
    <location>
        <begin position="27"/>
        <end position="49"/>
    </location>
</feature>
<evidence type="ECO:0000313" key="2">
    <source>
        <dbReference type="EMBL" id="KAF2091074.1"/>
    </source>
</evidence>
<sequence length="548" mass="60893">MPHPALKPSSSPRRKLFGEITDAADLSAISASPPPSLRGRYSADSHRSNASTNASVSSSLLFGEIPSTAANSAQSVRSNGSVCSLVKSTSPAFLSFWTSDNCRHVFLSHIPEPDLPNLRLVCHALGTRAAPFLFENMTVTFRSSTFSRPARMEALERLGRHVKMLTFNMPRTEDTMLPPLIDPVTGEQRGFVYEPQVHKPTTLVDRVKQPKYGTWDLTDLLIKQYPPLFHASTNVPAFARALSALTSLTHLRINCPGEDTPQPCRRSTVDYALISLRIAVERAPLHELDTLTIQSLHPTGLLYLQPMLGFGSTPSSHKRWTQIRKLAIHMDSSPVSAKAHTEHLRILHSYLRVFAPSLTHLFFRWRGAKGPSPVSLDSEPGLGLISSPPTTPPRSPAKTHGQQAPYAVKFPRLVHMELENAVMDASQVSAFIHRHRHTLTEFAFEDIALRSGNWDDALEPLTRLAGNDHWKQRAEEVMDVPIILAASHVGVSSKKVAFEATERKSSVGLSRWLSKSKSAKAAAKAKEQFWGCEEHMRRFLRSSVFPWR</sequence>
<proteinExistence type="predicted"/>
<dbReference type="AlphaFoldDB" id="A0A9P4M2N9"/>
<organism evidence="2 3">
    <name type="scientific">Saccharata proteae CBS 121410</name>
    <dbReference type="NCBI Taxonomy" id="1314787"/>
    <lineage>
        <taxon>Eukaryota</taxon>
        <taxon>Fungi</taxon>
        <taxon>Dikarya</taxon>
        <taxon>Ascomycota</taxon>
        <taxon>Pezizomycotina</taxon>
        <taxon>Dothideomycetes</taxon>
        <taxon>Dothideomycetes incertae sedis</taxon>
        <taxon>Botryosphaeriales</taxon>
        <taxon>Saccharataceae</taxon>
        <taxon>Saccharata</taxon>
    </lineage>
</organism>
<evidence type="ECO:0000256" key="1">
    <source>
        <dbReference type="SAM" id="MobiDB-lite"/>
    </source>
</evidence>
<name>A0A9P4M2N9_9PEZI</name>
<gene>
    <name evidence="2" type="ORF">K490DRAFT_62402</name>
</gene>